<keyword evidence="3" id="KW-1185">Reference proteome</keyword>
<dbReference type="PANTHER" id="PTHR21446:SF12">
    <property type="entry name" value="POTASSIUM CHANNEL TETRAMERIZATION DOMAIN CONTAINING 1"/>
    <property type="match status" value="1"/>
</dbReference>
<dbReference type="AlphaFoldDB" id="A0A433SPF8"/>
<proteinExistence type="predicted"/>
<dbReference type="Proteomes" id="UP000271974">
    <property type="component" value="Unassembled WGS sequence"/>
</dbReference>
<feature type="compositionally biased region" description="Polar residues" evidence="1">
    <location>
        <begin position="247"/>
        <end position="263"/>
    </location>
</feature>
<comment type="caution">
    <text evidence="2">The sequence shown here is derived from an EMBL/GenBank/DDBJ whole genome shotgun (WGS) entry which is preliminary data.</text>
</comment>
<accession>A0A433SPF8</accession>
<feature type="region of interest" description="Disordered" evidence="1">
    <location>
        <begin position="222"/>
        <end position="283"/>
    </location>
</feature>
<name>A0A433SPF8_ELYCH</name>
<feature type="region of interest" description="Disordered" evidence="1">
    <location>
        <begin position="366"/>
        <end position="387"/>
    </location>
</feature>
<dbReference type="OrthoDB" id="10040310at2759"/>
<evidence type="ECO:0000256" key="1">
    <source>
        <dbReference type="SAM" id="MobiDB-lite"/>
    </source>
</evidence>
<dbReference type="EMBL" id="RQTK01001274">
    <property type="protein sequence ID" value="RUS71097.1"/>
    <property type="molecule type" value="Genomic_DNA"/>
</dbReference>
<sequence>MPARLKPQISTRQEELLWERKILSLQCSSGLIQAVIFYLIKSCGVFQGRDLRQLKTEHVNFGEDSVGSYVTIDFTSVMRSGKVVRHYDDPNNPRSLYKLLKTYISHLANEGAFLVRPISSIKDYICYSPWPLGVAIIEHMVQTLMEEAGQGSRYGNISASLLALDVLKSYGAGRHCLSTWVDCLGGAAVSYRLKVLSGKIPDCSEINCRDLNAEAGLIMSHLLDPPYPSGPTTTQGEVKTDVDESDPQNSESTGSDESAGDTSSSREHQPGSKSRSTVNRDRLRFMKRAGVGLAQARRIATGTGLNLHKKQARFSRLKSRDSLKAGVDSRTNNKVSLDATAPVKMELQEEEEAALVELDIAGLDCHGEAEDPDQVSGDGGDDETGGC</sequence>
<evidence type="ECO:0000313" key="3">
    <source>
        <dbReference type="Proteomes" id="UP000271974"/>
    </source>
</evidence>
<evidence type="ECO:0000313" key="2">
    <source>
        <dbReference type="EMBL" id="RUS71097.1"/>
    </source>
</evidence>
<organism evidence="2 3">
    <name type="scientific">Elysia chlorotica</name>
    <name type="common">Eastern emerald elysia</name>
    <name type="synonym">Sea slug</name>
    <dbReference type="NCBI Taxonomy" id="188477"/>
    <lineage>
        <taxon>Eukaryota</taxon>
        <taxon>Metazoa</taxon>
        <taxon>Spiralia</taxon>
        <taxon>Lophotrochozoa</taxon>
        <taxon>Mollusca</taxon>
        <taxon>Gastropoda</taxon>
        <taxon>Heterobranchia</taxon>
        <taxon>Euthyneura</taxon>
        <taxon>Panpulmonata</taxon>
        <taxon>Sacoglossa</taxon>
        <taxon>Placobranchoidea</taxon>
        <taxon>Plakobranchidae</taxon>
        <taxon>Elysia</taxon>
    </lineage>
</organism>
<reference evidence="2 3" key="1">
    <citation type="submission" date="2019-01" db="EMBL/GenBank/DDBJ databases">
        <title>A draft genome assembly of the solar-powered sea slug Elysia chlorotica.</title>
        <authorList>
            <person name="Cai H."/>
            <person name="Li Q."/>
            <person name="Fang X."/>
            <person name="Li J."/>
            <person name="Curtis N.E."/>
            <person name="Altenburger A."/>
            <person name="Shibata T."/>
            <person name="Feng M."/>
            <person name="Maeda T."/>
            <person name="Schwartz J.A."/>
            <person name="Shigenobu S."/>
            <person name="Lundholm N."/>
            <person name="Nishiyama T."/>
            <person name="Yang H."/>
            <person name="Hasebe M."/>
            <person name="Li S."/>
            <person name="Pierce S.K."/>
            <person name="Wang J."/>
        </authorList>
    </citation>
    <scope>NUCLEOTIDE SEQUENCE [LARGE SCALE GENOMIC DNA]</scope>
    <source>
        <strain evidence="2">EC2010</strain>
        <tissue evidence="2">Whole organism of an adult</tissue>
    </source>
</reference>
<protein>
    <submittedName>
        <fullName evidence="2">Uncharacterized protein</fullName>
    </submittedName>
</protein>
<dbReference type="PANTHER" id="PTHR21446">
    <property type="entry name" value="DUF3504 DOMAIN-CONTAINING PROTEIN"/>
    <property type="match status" value="1"/>
</dbReference>
<gene>
    <name evidence="2" type="ORF">EGW08_021143</name>
</gene>
<dbReference type="InterPro" id="IPR052787">
    <property type="entry name" value="MAVS"/>
</dbReference>